<dbReference type="PROSITE" id="PS00092">
    <property type="entry name" value="N6_MTASE"/>
    <property type="match status" value="1"/>
</dbReference>
<proteinExistence type="inferred from homology"/>
<name>A0ABV2UQ53_9ACTN</name>
<dbReference type="PANTHER" id="PTHR45875">
    <property type="entry name" value="METHYLTRANSFERASE N6AMT1"/>
    <property type="match status" value="1"/>
</dbReference>
<dbReference type="InterPro" id="IPR052190">
    <property type="entry name" value="Euk-Arch_PrmC-MTase"/>
</dbReference>
<protein>
    <submittedName>
        <fullName evidence="6">HemK2/MTQ2 family protein methyltransferase</fullName>
        <ecNumber evidence="6">2.1.1.-</ecNumber>
    </submittedName>
</protein>
<keyword evidence="2 6" id="KW-0489">Methyltransferase</keyword>
<dbReference type="GO" id="GO:0032259">
    <property type="term" value="P:methylation"/>
    <property type="evidence" value="ECO:0007669"/>
    <property type="project" value="UniProtKB-KW"/>
</dbReference>
<dbReference type="Pfam" id="PF05175">
    <property type="entry name" value="MTS"/>
    <property type="match status" value="1"/>
</dbReference>
<dbReference type="CDD" id="cd02440">
    <property type="entry name" value="AdoMet_MTases"/>
    <property type="match status" value="1"/>
</dbReference>
<evidence type="ECO:0000313" key="6">
    <source>
        <dbReference type="EMBL" id="MET8439229.1"/>
    </source>
</evidence>
<accession>A0ABV2UQ53</accession>
<evidence type="ECO:0000256" key="4">
    <source>
        <dbReference type="ARBA" id="ARBA00022691"/>
    </source>
</evidence>
<dbReference type="PANTHER" id="PTHR45875:SF1">
    <property type="entry name" value="METHYLTRANSFERASE N6AMT1"/>
    <property type="match status" value="1"/>
</dbReference>
<evidence type="ECO:0000256" key="3">
    <source>
        <dbReference type="ARBA" id="ARBA00022679"/>
    </source>
</evidence>
<keyword evidence="3 6" id="KW-0808">Transferase</keyword>
<dbReference type="InterPro" id="IPR004557">
    <property type="entry name" value="PrmC-related"/>
</dbReference>
<dbReference type="SUPFAM" id="SSF53335">
    <property type="entry name" value="S-adenosyl-L-methionine-dependent methyltransferases"/>
    <property type="match status" value="1"/>
</dbReference>
<dbReference type="EMBL" id="JBEXIP010000104">
    <property type="protein sequence ID" value="MET8439229.1"/>
    <property type="molecule type" value="Genomic_DNA"/>
</dbReference>
<comment type="caution">
    <text evidence="6">The sequence shown here is derived from an EMBL/GenBank/DDBJ whole genome shotgun (WGS) entry which is preliminary data.</text>
</comment>
<reference evidence="6 7" key="1">
    <citation type="submission" date="2024-06" db="EMBL/GenBank/DDBJ databases">
        <title>The Natural Products Discovery Center: Release of the First 8490 Sequenced Strains for Exploring Actinobacteria Biosynthetic Diversity.</title>
        <authorList>
            <person name="Kalkreuter E."/>
            <person name="Kautsar S.A."/>
            <person name="Yang D."/>
            <person name="Bader C.D."/>
            <person name="Teijaro C.N."/>
            <person name="Fluegel L."/>
            <person name="Davis C.M."/>
            <person name="Simpson J.R."/>
            <person name="Lauterbach L."/>
            <person name="Steele A.D."/>
            <person name="Gui C."/>
            <person name="Meng S."/>
            <person name="Li G."/>
            <person name="Viehrig K."/>
            <person name="Ye F."/>
            <person name="Su P."/>
            <person name="Kiefer A.F."/>
            <person name="Nichols A."/>
            <person name="Cepeda A.J."/>
            <person name="Yan W."/>
            <person name="Fan B."/>
            <person name="Jiang Y."/>
            <person name="Adhikari A."/>
            <person name="Zheng C.-J."/>
            <person name="Schuster L."/>
            <person name="Cowan T.M."/>
            <person name="Smanski M.J."/>
            <person name="Chevrette M.G."/>
            <person name="De Carvalho L.P.S."/>
            <person name="Shen B."/>
        </authorList>
    </citation>
    <scope>NUCLEOTIDE SEQUENCE [LARGE SCALE GENOMIC DNA]</scope>
    <source>
        <strain evidence="6 7">NPDC005137</strain>
    </source>
</reference>
<dbReference type="Proteomes" id="UP001550044">
    <property type="component" value="Unassembled WGS sequence"/>
</dbReference>
<evidence type="ECO:0000259" key="5">
    <source>
        <dbReference type="Pfam" id="PF05175"/>
    </source>
</evidence>
<keyword evidence="7" id="KW-1185">Reference proteome</keyword>
<evidence type="ECO:0000313" key="7">
    <source>
        <dbReference type="Proteomes" id="UP001550044"/>
    </source>
</evidence>
<dbReference type="EC" id="2.1.1.-" evidence="6"/>
<sequence length="219" mass="23365">MKLLRPPGVYAPQEDTAMLISALRREHLSPQADVLDVGTGTGAVAIAAAHHGAARVVAIDASAAAVLTARLNALLSGYARSIRVSRGDLTEPVTGLRFDMVLANPPYVPSADVRMTGRGAARAWEAGIDGRAVIDRLCAEAPALLRPGGVLLAVHSVMSNPAMTVKRLTEAELDVTVTDRRFVPFGPVLRERADWLEAQGLIVRGQEKEELVVIRAERP</sequence>
<evidence type="ECO:0000256" key="2">
    <source>
        <dbReference type="ARBA" id="ARBA00022603"/>
    </source>
</evidence>
<dbReference type="GO" id="GO:0008168">
    <property type="term" value="F:methyltransferase activity"/>
    <property type="evidence" value="ECO:0007669"/>
    <property type="project" value="UniProtKB-KW"/>
</dbReference>
<dbReference type="RefSeq" id="WP_356499211.1">
    <property type="nucleotide sequence ID" value="NZ_JBEXEF010000167.1"/>
</dbReference>
<dbReference type="NCBIfam" id="TIGR00537">
    <property type="entry name" value="hemK_rel_arch"/>
    <property type="match status" value="1"/>
</dbReference>
<evidence type="ECO:0000256" key="1">
    <source>
        <dbReference type="ARBA" id="ARBA00006149"/>
    </source>
</evidence>
<feature type="domain" description="Methyltransferase small" evidence="5">
    <location>
        <begin position="3"/>
        <end position="111"/>
    </location>
</feature>
<dbReference type="InterPro" id="IPR002052">
    <property type="entry name" value="DNA_methylase_N6_adenine_CS"/>
</dbReference>
<dbReference type="InterPro" id="IPR007848">
    <property type="entry name" value="Small_mtfrase_dom"/>
</dbReference>
<organism evidence="6 7">
    <name type="scientific">Streptomyces sp. 900116325</name>
    <dbReference type="NCBI Taxonomy" id="3154295"/>
    <lineage>
        <taxon>Bacteria</taxon>
        <taxon>Bacillati</taxon>
        <taxon>Actinomycetota</taxon>
        <taxon>Actinomycetes</taxon>
        <taxon>Kitasatosporales</taxon>
        <taxon>Streptomycetaceae</taxon>
        <taxon>Streptomyces</taxon>
    </lineage>
</organism>
<dbReference type="Gene3D" id="3.40.50.150">
    <property type="entry name" value="Vaccinia Virus protein VP39"/>
    <property type="match status" value="1"/>
</dbReference>
<keyword evidence="4" id="KW-0949">S-adenosyl-L-methionine</keyword>
<comment type="similarity">
    <text evidence="1">Belongs to the eukaryotic/archaeal PrmC-related family.</text>
</comment>
<gene>
    <name evidence="6" type="ORF">ABZV61_42640</name>
</gene>
<dbReference type="InterPro" id="IPR029063">
    <property type="entry name" value="SAM-dependent_MTases_sf"/>
</dbReference>